<name>A0AAV8VVD6_9CUCU</name>
<dbReference type="FunFam" id="3.40.50.10420:FF:000001">
    <property type="entry name" value="Methenyltetrahydrofolate synthase domain-containing protein"/>
    <property type="match status" value="1"/>
</dbReference>
<gene>
    <name evidence="4" type="ORF">NQ315_010769</name>
</gene>
<dbReference type="InterPro" id="IPR024185">
    <property type="entry name" value="FTHF_cligase-like_sf"/>
</dbReference>
<dbReference type="GO" id="GO:0003723">
    <property type="term" value="F:RNA binding"/>
    <property type="evidence" value="ECO:0007669"/>
    <property type="project" value="UniProtKB-KW"/>
</dbReference>
<proteinExistence type="predicted"/>
<organism evidence="4 5">
    <name type="scientific">Exocentrus adspersus</name>
    <dbReference type="NCBI Taxonomy" id="1586481"/>
    <lineage>
        <taxon>Eukaryota</taxon>
        <taxon>Metazoa</taxon>
        <taxon>Ecdysozoa</taxon>
        <taxon>Arthropoda</taxon>
        <taxon>Hexapoda</taxon>
        <taxon>Insecta</taxon>
        <taxon>Pterygota</taxon>
        <taxon>Neoptera</taxon>
        <taxon>Endopterygota</taxon>
        <taxon>Coleoptera</taxon>
        <taxon>Polyphaga</taxon>
        <taxon>Cucujiformia</taxon>
        <taxon>Chrysomeloidea</taxon>
        <taxon>Cerambycidae</taxon>
        <taxon>Lamiinae</taxon>
        <taxon>Acanthocinini</taxon>
        <taxon>Exocentrus</taxon>
    </lineage>
</organism>
<evidence type="ECO:0000256" key="3">
    <source>
        <dbReference type="SAM" id="MobiDB-lite"/>
    </source>
</evidence>
<dbReference type="Proteomes" id="UP001159042">
    <property type="component" value="Unassembled WGS sequence"/>
</dbReference>
<dbReference type="EMBL" id="JANEYG010000030">
    <property type="protein sequence ID" value="KAJ8917856.1"/>
    <property type="molecule type" value="Genomic_DNA"/>
</dbReference>
<feature type="compositionally biased region" description="Basic residues" evidence="3">
    <location>
        <begin position="271"/>
        <end position="280"/>
    </location>
</feature>
<dbReference type="SUPFAM" id="SSF100950">
    <property type="entry name" value="NagB/RpiA/CoA transferase-like"/>
    <property type="match status" value="1"/>
</dbReference>
<dbReference type="Pfam" id="PF01812">
    <property type="entry name" value="5-FTHF_cyc-lig"/>
    <property type="match status" value="1"/>
</dbReference>
<dbReference type="InterPro" id="IPR037171">
    <property type="entry name" value="NagB/RpiA_transferase-like"/>
</dbReference>
<dbReference type="PANTHER" id="PTHR13017">
    <property type="entry name" value="5-FORMYLTETRAHYDROFOLATE CYCLO-LIGASE-RELATED"/>
    <property type="match status" value="1"/>
</dbReference>
<comment type="caution">
    <text evidence="4">The sequence shown here is derived from an EMBL/GenBank/DDBJ whole genome shotgun (WGS) entry which is preliminary data.</text>
</comment>
<feature type="compositionally biased region" description="Polar residues" evidence="3">
    <location>
        <begin position="1"/>
        <end position="11"/>
    </location>
</feature>
<keyword evidence="2" id="KW-0694">RNA-binding</keyword>
<dbReference type="PANTHER" id="PTHR13017:SF0">
    <property type="entry name" value="METHENYLTETRAHYDROFOLATE SYNTHASE DOMAIN-CONTAINING PROTEIN"/>
    <property type="match status" value="1"/>
</dbReference>
<evidence type="ECO:0000256" key="2">
    <source>
        <dbReference type="ARBA" id="ARBA00022884"/>
    </source>
</evidence>
<protein>
    <recommendedName>
        <fullName evidence="1">Methenyltetrahydrofolate synthase domain-containing protein</fullName>
    </recommendedName>
</protein>
<evidence type="ECO:0000313" key="5">
    <source>
        <dbReference type="Proteomes" id="UP001159042"/>
    </source>
</evidence>
<evidence type="ECO:0000256" key="1">
    <source>
        <dbReference type="ARBA" id="ARBA00015518"/>
    </source>
</evidence>
<feature type="region of interest" description="Disordered" evidence="3">
    <location>
        <begin position="264"/>
        <end position="339"/>
    </location>
</feature>
<evidence type="ECO:0000313" key="4">
    <source>
        <dbReference type="EMBL" id="KAJ8917856.1"/>
    </source>
</evidence>
<feature type="region of interest" description="Disordered" evidence="3">
    <location>
        <begin position="1"/>
        <end position="26"/>
    </location>
</feature>
<keyword evidence="5" id="KW-1185">Reference proteome</keyword>
<dbReference type="GO" id="GO:0005737">
    <property type="term" value="C:cytoplasm"/>
    <property type="evidence" value="ECO:0007669"/>
    <property type="project" value="TreeGrafter"/>
</dbReference>
<accession>A0AAV8VVD6</accession>
<sequence length="445" mass="50623">MTEDVGNQSEVLQEAPALSDDAPPPVTKHTFRKEVWEHLKKNKLCNFPGPSGRIPNFKAAHQAALRLINLEEFKVAKSVEVNPDKPLEPSRVLVLEHGKDLYVPVPRLHQGLLKKLVTQDGVPIQKLVSRRGIDNAGEKIELGTEVHIDLLVVGSVAVSKQGYRIGKGRGYADLEFALLKEIGAINDDTLIVTTVHESQVFDELPKDLFKKYDVPVDYILTPTDTIKIENRLPRPEGIYWDLLSKGQLGRIKILRDLRGRYEKEGKLQPVPHRRNRRNRRKSIDANPDADLLTDKTPNGDKINSRDKRYKKQGSYNVTGGERTSEENNENIPPSPRRKRHKYPIDFSLQVGNIARDVRVKDLKKALIEKGIKPDIITWKGYRGFCYLHYTARNNKRSESNREPFSIDKVIEILRGLKLNPDCKQDLTVKVMEPITRIETTDVTAV</sequence>
<reference evidence="4 5" key="1">
    <citation type="journal article" date="2023" name="Insect Mol. Biol.">
        <title>Genome sequencing provides insights into the evolution of gene families encoding plant cell wall-degrading enzymes in longhorned beetles.</title>
        <authorList>
            <person name="Shin N.R."/>
            <person name="Okamura Y."/>
            <person name="Kirsch R."/>
            <person name="Pauchet Y."/>
        </authorList>
    </citation>
    <scope>NUCLEOTIDE SEQUENCE [LARGE SCALE GENOMIC DNA]</scope>
    <source>
        <strain evidence="4">EAD_L_NR</strain>
    </source>
</reference>
<dbReference type="AlphaFoldDB" id="A0AAV8VVD6"/>
<dbReference type="InterPro" id="IPR002698">
    <property type="entry name" value="FTHF_cligase"/>
</dbReference>
<dbReference type="Gene3D" id="3.40.50.10420">
    <property type="entry name" value="NagB/RpiA/CoA transferase-like"/>
    <property type="match status" value="1"/>
</dbReference>